<evidence type="ECO:0000313" key="4">
    <source>
        <dbReference type="Proteomes" id="UP000003856"/>
    </source>
</evidence>
<keyword evidence="1" id="KW-0472">Membrane</keyword>
<evidence type="ECO:0000259" key="2">
    <source>
        <dbReference type="Pfam" id="PF13239"/>
    </source>
</evidence>
<keyword evidence="4" id="KW-1185">Reference proteome</keyword>
<organism evidence="3 4">
    <name type="scientific">Acidovorax delafieldii 2AN</name>
    <dbReference type="NCBI Taxonomy" id="573060"/>
    <lineage>
        <taxon>Bacteria</taxon>
        <taxon>Pseudomonadati</taxon>
        <taxon>Pseudomonadota</taxon>
        <taxon>Betaproteobacteria</taxon>
        <taxon>Burkholderiales</taxon>
        <taxon>Comamonadaceae</taxon>
        <taxon>Acidovorax</taxon>
    </lineage>
</organism>
<protein>
    <recommendedName>
        <fullName evidence="2">2TM domain-containing protein</fullName>
    </recommendedName>
</protein>
<name>C5TCP6_ACIDE</name>
<keyword evidence="1" id="KW-1133">Transmembrane helix</keyword>
<reference evidence="3 4" key="1">
    <citation type="submission" date="2009-05" db="EMBL/GenBank/DDBJ databases">
        <title>The draft genome of Acidovorax delafieldii 2AN.</title>
        <authorList>
            <consortium name="US DOE Joint Genome Institute (JGI-PGF)"/>
            <person name="Lucas S."/>
            <person name="Copeland A."/>
            <person name="Lapidus A."/>
            <person name="Glavina del Rio T."/>
            <person name="Tice H."/>
            <person name="Bruce D."/>
            <person name="Goodwin L."/>
            <person name="Pitluck S."/>
            <person name="Larimer F."/>
            <person name="Land M.L."/>
            <person name="Hauser L."/>
            <person name="Shelobolina E.S."/>
            <person name="Picardal F."/>
            <person name="Roden E."/>
            <person name="Emerson D."/>
        </authorList>
    </citation>
    <scope>NUCLEOTIDE SEQUENCE [LARGE SCALE GENOMIC DNA]</scope>
    <source>
        <strain evidence="3 4">2AN</strain>
    </source>
</reference>
<dbReference type="Proteomes" id="UP000003856">
    <property type="component" value="Unassembled WGS sequence"/>
</dbReference>
<feature type="transmembrane region" description="Helical" evidence="1">
    <location>
        <begin position="56"/>
        <end position="81"/>
    </location>
</feature>
<proteinExistence type="predicted"/>
<sequence>MSTTHGPLASDLEHLARRRARAKLGWYAHASVYILVNLFLAFVSSRHTHSWAVFPALGWGLGLLIHGAAVWLTIPGGNLYAQLLERERAAMRRQAPH</sequence>
<evidence type="ECO:0000256" key="1">
    <source>
        <dbReference type="SAM" id="Phobius"/>
    </source>
</evidence>
<dbReference type="Pfam" id="PF13239">
    <property type="entry name" value="2TM"/>
    <property type="match status" value="1"/>
</dbReference>
<evidence type="ECO:0000313" key="3">
    <source>
        <dbReference type="EMBL" id="EER57751.1"/>
    </source>
</evidence>
<gene>
    <name evidence="3" type="ORF">AcdelDRAFT_4677</name>
</gene>
<comment type="caution">
    <text evidence="3">The sequence shown here is derived from an EMBL/GenBank/DDBJ whole genome shotgun (WGS) entry which is preliminary data.</text>
</comment>
<dbReference type="AlphaFoldDB" id="C5TCP6"/>
<keyword evidence="1" id="KW-0812">Transmembrane</keyword>
<feature type="domain" description="2TM" evidence="2">
    <location>
        <begin position="16"/>
        <end position="73"/>
    </location>
</feature>
<dbReference type="RefSeq" id="WP_005801244.1">
    <property type="nucleotide sequence ID" value="NZ_ACQT01000494.1"/>
</dbReference>
<dbReference type="EMBL" id="ACQT01000494">
    <property type="protein sequence ID" value="EER57751.1"/>
    <property type="molecule type" value="Genomic_DNA"/>
</dbReference>
<accession>C5TCP6</accession>
<dbReference type="InterPro" id="IPR025698">
    <property type="entry name" value="2TM_dom"/>
</dbReference>
<feature type="transmembrane region" description="Helical" evidence="1">
    <location>
        <begin position="24"/>
        <end position="44"/>
    </location>
</feature>
<dbReference type="OrthoDB" id="21915at2"/>
<dbReference type="PATRIC" id="fig|573060.9.peg.228"/>